<dbReference type="InterPro" id="IPR029063">
    <property type="entry name" value="SAM-dependent_MTases_sf"/>
</dbReference>
<dbReference type="SUPFAM" id="SSF53335">
    <property type="entry name" value="S-adenosyl-L-methionine-dependent methyltransferases"/>
    <property type="match status" value="1"/>
</dbReference>
<dbReference type="EMBL" id="BARW01026280">
    <property type="protein sequence ID" value="GAJ16118.1"/>
    <property type="molecule type" value="Genomic_DNA"/>
</dbReference>
<comment type="caution">
    <text evidence="1">The sequence shown here is derived from an EMBL/GenBank/DDBJ whole genome shotgun (WGS) entry which is preliminary data.</text>
</comment>
<protein>
    <recommendedName>
        <fullName evidence="2">Methyltransferase domain-containing protein</fullName>
    </recommendedName>
</protein>
<sequence length="70" mass="8208">MKANRMFWDSYASDFEAIYGTKNTWINMTINKMFRNSMKIRFEKTMLLIPEDKVSVIDIGCGPGHYCFSL</sequence>
<proteinExistence type="predicted"/>
<organism evidence="1">
    <name type="scientific">marine sediment metagenome</name>
    <dbReference type="NCBI Taxonomy" id="412755"/>
    <lineage>
        <taxon>unclassified sequences</taxon>
        <taxon>metagenomes</taxon>
        <taxon>ecological metagenomes</taxon>
    </lineage>
</organism>
<dbReference type="AlphaFoldDB" id="X1UF31"/>
<accession>X1UF31</accession>
<gene>
    <name evidence="1" type="ORF">S12H4_42891</name>
</gene>
<feature type="non-terminal residue" evidence="1">
    <location>
        <position position="70"/>
    </location>
</feature>
<reference evidence="1" key="1">
    <citation type="journal article" date="2014" name="Front. Microbiol.">
        <title>High frequency of phylogenetically diverse reductive dehalogenase-homologous genes in deep subseafloor sedimentary metagenomes.</title>
        <authorList>
            <person name="Kawai M."/>
            <person name="Futagami T."/>
            <person name="Toyoda A."/>
            <person name="Takaki Y."/>
            <person name="Nishi S."/>
            <person name="Hori S."/>
            <person name="Arai W."/>
            <person name="Tsubouchi T."/>
            <person name="Morono Y."/>
            <person name="Uchiyama I."/>
            <person name="Ito T."/>
            <person name="Fujiyama A."/>
            <person name="Inagaki F."/>
            <person name="Takami H."/>
        </authorList>
    </citation>
    <scope>NUCLEOTIDE SEQUENCE</scope>
    <source>
        <strain evidence="1">Expedition CK06-06</strain>
    </source>
</reference>
<evidence type="ECO:0000313" key="1">
    <source>
        <dbReference type="EMBL" id="GAJ16118.1"/>
    </source>
</evidence>
<evidence type="ECO:0008006" key="2">
    <source>
        <dbReference type="Google" id="ProtNLM"/>
    </source>
</evidence>
<name>X1UF31_9ZZZZ</name>